<dbReference type="KEGG" id="gac:GACE_1958"/>
<evidence type="ECO:0000313" key="7">
    <source>
        <dbReference type="EMBL" id="AIY90983.1"/>
    </source>
</evidence>
<keyword evidence="4" id="KW-0862">Zinc</keyword>
<dbReference type="InterPro" id="IPR028090">
    <property type="entry name" value="JAB_dom_prok"/>
</dbReference>
<dbReference type="STRING" id="565033.GACE_1958"/>
<feature type="domain" description="JAB" evidence="6">
    <location>
        <begin position="30"/>
        <end position="115"/>
    </location>
</feature>
<evidence type="ECO:0000256" key="1">
    <source>
        <dbReference type="ARBA" id="ARBA00022670"/>
    </source>
</evidence>
<evidence type="ECO:0000256" key="2">
    <source>
        <dbReference type="ARBA" id="ARBA00022723"/>
    </source>
</evidence>
<dbReference type="GO" id="GO:0008270">
    <property type="term" value="F:zinc ion binding"/>
    <property type="evidence" value="ECO:0007669"/>
    <property type="project" value="TreeGrafter"/>
</dbReference>
<evidence type="ECO:0000256" key="3">
    <source>
        <dbReference type="ARBA" id="ARBA00022801"/>
    </source>
</evidence>
<keyword evidence="2" id="KW-0479">Metal-binding</keyword>
<dbReference type="PANTHER" id="PTHR34858">
    <property type="entry name" value="CYSO-CYSTEINE PEPTIDASE"/>
    <property type="match status" value="1"/>
</dbReference>
<evidence type="ECO:0000256" key="5">
    <source>
        <dbReference type="ARBA" id="ARBA00023049"/>
    </source>
</evidence>
<sequence>MQLSEDMVVKFKISKKVWDFLRSVVQSDFERCGLLFGRGDVVLQAIEIENIRKSPVEFELSPLESLKAFEEAEEKNLEVVGVWHTHLQNATPSAKDIQGMKNFPGLWIISSRKEIRGYVLEREVLEVELEII</sequence>
<proteinExistence type="predicted"/>
<organism evidence="7 8">
    <name type="scientific">Geoglobus acetivorans</name>
    <dbReference type="NCBI Taxonomy" id="565033"/>
    <lineage>
        <taxon>Archaea</taxon>
        <taxon>Methanobacteriati</taxon>
        <taxon>Methanobacteriota</taxon>
        <taxon>Archaeoglobi</taxon>
        <taxon>Archaeoglobales</taxon>
        <taxon>Archaeoglobaceae</taxon>
        <taxon>Geoglobus</taxon>
    </lineage>
</organism>
<dbReference type="Proteomes" id="UP000030624">
    <property type="component" value="Chromosome"/>
</dbReference>
<keyword evidence="7" id="KW-0647">Proteasome</keyword>
<evidence type="ECO:0000256" key="4">
    <source>
        <dbReference type="ARBA" id="ARBA00022833"/>
    </source>
</evidence>
<evidence type="ECO:0000259" key="6">
    <source>
        <dbReference type="Pfam" id="PF14464"/>
    </source>
</evidence>
<dbReference type="PANTHER" id="PTHR34858:SF1">
    <property type="entry name" value="CYSO-CYSTEINE PEPTIDASE"/>
    <property type="match status" value="1"/>
</dbReference>
<keyword evidence="1 7" id="KW-0645">Protease</keyword>
<protein>
    <submittedName>
        <fullName evidence="7">Proteasome-associated protease Rpn11</fullName>
    </submittedName>
</protein>
<name>A0A0A7GGM4_GEOAI</name>
<dbReference type="EMBL" id="CP009552">
    <property type="protein sequence ID" value="AIY90983.1"/>
    <property type="molecule type" value="Genomic_DNA"/>
</dbReference>
<dbReference type="Pfam" id="PF14464">
    <property type="entry name" value="Prok-JAB"/>
    <property type="match status" value="1"/>
</dbReference>
<dbReference type="InterPro" id="IPR051929">
    <property type="entry name" value="VirAsm_ModProt"/>
</dbReference>
<accession>A0A0A7GGM4</accession>
<dbReference type="GO" id="GO:0006508">
    <property type="term" value="P:proteolysis"/>
    <property type="evidence" value="ECO:0007669"/>
    <property type="project" value="UniProtKB-KW"/>
</dbReference>
<dbReference type="CDD" id="cd08070">
    <property type="entry name" value="MPN_like"/>
    <property type="match status" value="1"/>
</dbReference>
<dbReference type="eggNOG" id="arCOG01138">
    <property type="taxonomic scope" value="Archaea"/>
</dbReference>
<dbReference type="Gene3D" id="3.40.140.10">
    <property type="entry name" value="Cytidine Deaminase, domain 2"/>
    <property type="match status" value="1"/>
</dbReference>
<dbReference type="AlphaFoldDB" id="A0A0A7GGM4"/>
<evidence type="ECO:0000313" key="8">
    <source>
        <dbReference type="Proteomes" id="UP000030624"/>
    </source>
</evidence>
<dbReference type="SUPFAM" id="SSF102712">
    <property type="entry name" value="JAB1/MPN domain"/>
    <property type="match status" value="1"/>
</dbReference>
<gene>
    <name evidence="7" type="ORF">GACE_1958</name>
</gene>
<dbReference type="GO" id="GO:0008235">
    <property type="term" value="F:metalloexopeptidase activity"/>
    <property type="evidence" value="ECO:0007669"/>
    <property type="project" value="TreeGrafter"/>
</dbReference>
<dbReference type="GO" id="GO:0000502">
    <property type="term" value="C:proteasome complex"/>
    <property type="evidence" value="ECO:0007669"/>
    <property type="project" value="UniProtKB-KW"/>
</dbReference>
<reference evidence="7 8" key="1">
    <citation type="journal article" date="2015" name="Appl. Environ. Microbiol.">
        <title>The Geoglobus acetivorans genome: Fe(III) reduction, acetate utilization, autotrophic growth, and degradation of aromatic compounds in a hyperthermophilic archaeon.</title>
        <authorList>
            <person name="Mardanov A.V."/>
            <person name="Slododkina G.B."/>
            <person name="Slobodkin A.I."/>
            <person name="Beletsky A.V."/>
            <person name="Gavrilov S.N."/>
            <person name="Kublanov I.V."/>
            <person name="Bonch-Osmolovskaya E.A."/>
            <person name="Skryabin K.G."/>
            <person name="Ravin N.V."/>
        </authorList>
    </citation>
    <scope>NUCLEOTIDE SEQUENCE [LARGE SCALE GENOMIC DNA]</scope>
    <source>
        <strain evidence="7 8">SBH6</strain>
    </source>
</reference>
<keyword evidence="5" id="KW-0482">Metalloprotease</keyword>
<keyword evidence="3" id="KW-0378">Hydrolase</keyword>
<dbReference type="HOGENOM" id="CLU_116765_4_2_2"/>